<organism evidence="1 2">
    <name type="scientific">Vibrio parahaemolyticus</name>
    <dbReference type="NCBI Taxonomy" id="670"/>
    <lineage>
        <taxon>Bacteria</taxon>
        <taxon>Pseudomonadati</taxon>
        <taxon>Pseudomonadota</taxon>
        <taxon>Gammaproteobacteria</taxon>
        <taxon>Vibrionales</taxon>
        <taxon>Vibrionaceae</taxon>
        <taxon>Vibrio</taxon>
    </lineage>
</organism>
<feature type="non-terminal residue" evidence="1">
    <location>
        <position position="1"/>
    </location>
</feature>
<gene>
    <name evidence="1" type="ORF">CA163_01675</name>
</gene>
<reference evidence="1 2" key="1">
    <citation type="journal article" date="2017" name="Appl. Environ. Microbiol.">
        <title>Parallel evolution of two clades of a major Atlantic endemic Vibrio parahaemolyticus pathogen lineage by independent acquisition of related pathogenicity islands.</title>
        <authorList>
            <person name="Xu F."/>
            <person name="Gonzalez-Escalona N."/>
            <person name="Drees K.P."/>
            <person name="Sebra R.P."/>
            <person name="Cooper V.S."/>
            <person name="Jones S.H."/>
            <person name="Whistler C.A."/>
        </authorList>
    </citation>
    <scope>NUCLEOTIDE SEQUENCE [LARGE SCALE GENOMIC DNA]</scope>
    <source>
        <strain evidence="1 2">MAVP-3</strain>
    </source>
</reference>
<proteinExistence type="predicted"/>
<evidence type="ECO:0000313" key="1">
    <source>
        <dbReference type="EMBL" id="OXE34569.1"/>
    </source>
</evidence>
<sequence>EISNAMKDAVLEMKLYETAIDSSNPLPFPIDAARILYQDEFDGLYYRLKQARTTVHLDKLVKDVDKFSENFPVGFQDINDLRFQTADKYLQFSDILLNKRKTTSARRAMKKANDLMKQIEQDSEQS</sequence>
<evidence type="ECO:0000313" key="2">
    <source>
        <dbReference type="Proteomes" id="UP000214596"/>
    </source>
</evidence>
<keyword evidence="1" id="KW-0808">Transferase</keyword>
<accession>A0A227JHL4</accession>
<keyword evidence="1" id="KW-0723">Serine/threonine-protein kinase</keyword>
<dbReference type="EMBL" id="NIXT01000039">
    <property type="protein sequence ID" value="OXE34569.1"/>
    <property type="molecule type" value="Genomic_DNA"/>
</dbReference>
<dbReference type="AlphaFoldDB" id="A0A227JHL4"/>
<comment type="caution">
    <text evidence="1">The sequence shown here is derived from an EMBL/GenBank/DDBJ whole genome shotgun (WGS) entry which is preliminary data.</text>
</comment>
<protein>
    <submittedName>
        <fullName evidence="1">Serine/threonine protein kinase</fullName>
    </submittedName>
</protein>
<keyword evidence="1" id="KW-0418">Kinase</keyword>
<dbReference type="GO" id="GO:0004674">
    <property type="term" value="F:protein serine/threonine kinase activity"/>
    <property type="evidence" value="ECO:0007669"/>
    <property type="project" value="UniProtKB-KW"/>
</dbReference>
<dbReference type="Proteomes" id="UP000214596">
    <property type="component" value="Unassembled WGS sequence"/>
</dbReference>
<name>A0A227JHL4_VIBPH</name>